<keyword evidence="4" id="KW-1185">Reference proteome</keyword>
<sequence length="77" mass="8576">MMKGDPEAPSMSTFLGRRVFISVAVLVFVVIALSLGWITPHQTPFTAHKQIQTDTTKPHQQSANTKQLPEKQNDSLE</sequence>
<comment type="caution">
    <text evidence="3">The sequence shown here is derived from an EMBL/GenBank/DDBJ whole genome shotgun (WGS) entry which is preliminary data.</text>
</comment>
<reference evidence="3 4" key="1">
    <citation type="submission" date="2006-02" db="EMBL/GenBank/DDBJ databases">
        <authorList>
            <person name="Moran M.A."/>
            <person name="Kjelleberg S."/>
            <person name="Egan S."/>
            <person name="Saunders N."/>
            <person name="Thomas T."/>
            <person name="Ferriera S."/>
            <person name="Johnson J."/>
            <person name="Kravitz S."/>
            <person name="Halpern A."/>
            <person name="Remington K."/>
            <person name="Beeson K."/>
            <person name="Tran B."/>
            <person name="Rogers Y.-H."/>
            <person name="Friedman R."/>
            <person name="Venter J.C."/>
        </authorList>
    </citation>
    <scope>NUCLEOTIDE SEQUENCE [LARGE SCALE GENOMIC DNA]</scope>
    <source>
        <strain evidence="3 4">D2</strain>
    </source>
</reference>
<feature type="compositionally biased region" description="Basic and acidic residues" evidence="1">
    <location>
        <begin position="68"/>
        <end position="77"/>
    </location>
</feature>
<feature type="region of interest" description="Disordered" evidence="1">
    <location>
        <begin position="48"/>
        <end position="77"/>
    </location>
</feature>
<dbReference type="EMBL" id="AAOH01000009">
    <property type="protein sequence ID" value="EAR26847.1"/>
    <property type="molecule type" value="Genomic_DNA"/>
</dbReference>
<gene>
    <name evidence="3" type="ORF">PTD2_16921</name>
</gene>
<dbReference type="HOGENOM" id="CLU_2635429_0_0_6"/>
<keyword evidence="2" id="KW-0472">Membrane</keyword>
<accession>A4CEW8</accession>
<dbReference type="AlphaFoldDB" id="A4CEW8"/>
<evidence type="ECO:0000313" key="4">
    <source>
        <dbReference type="Proteomes" id="UP000006201"/>
    </source>
</evidence>
<feature type="transmembrane region" description="Helical" evidence="2">
    <location>
        <begin position="20"/>
        <end position="39"/>
    </location>
</feature>
<dbReference type="eggNOG" id="ENOG503350Y">
    <property type="taxonomic scope" value="Bacteria"/>
</dbReference>
<keyword evidence="2" id="KW-0812">Transmembrane</keyword>
<protein>
    <submittedName>
        <fullName evidence="3">Uncharacterized protein</fullName>
    </submittedName>
</protein>
<evidence type="ECO:0000256" key="2">
    <source>
        <dbReference type="SAM" id="Phobius"/>
    </source>
</evidence>
<dbReference type="STRING" id="87626.PTD2_16921"/>
<evidence type="ECO:0000313" key="3">
    <source>
        <dbReference type="EMBL" id="EAR26847.1"/>
    </source>
</evidence>
<evidence type="ECO:0000256" key="1">
    <source>
        <dbReference type="SAM" id="MobiDB-lite"/>
    </source>
</evidence>
<dbReference type="Pfam" id="PF11137">
    <property type="entry name" value="DUF2909"/>
    <property type="match status" value="1"/>
</dbReference>
<proteinExistence type="predicted"/>
<dbReference type="Proteomes" id="UP000006201">
    <property type="component" value="Unassembled WGS sequence"/>
</dbReference>
<feature type="compositionally biased region" description="Polar residues" evidence="1">
    <location>
        <begin position="48"/>
        <end position="67"/>
    </location>
</feature>
<dbReference type="InterPro" id="IPR021313">
    <property type="entry name" value="DUF2909"/>
</dbReference>
<organism evidence="3 4">
    <name type="scientific">Pseudoalteromonas tunicata D2</name>
    <dbReference type="NCBI Taxonomy" id="87626"/>
    <lineage>
        <taxon>Bacteria</taxon>
        <taxon>Pseudomonadati</taxon>
        <taxon>Pseudomonadota</taxon>
        <taxon>Gammaproteobacteria</taxon>
        <taxon>Alteromonadales</taxon>
        <taxon>Pseudoalteromonadaceae</taxon>
        <taxon>Pseudoalteromonas</taxon>
    </lineage>
</organism>
<keyword evidence="2" id="KW-1133">Transmembrane helix</keyword>
<name>A4CEW8_9GAMM</name>